<organism evidence="3 4">
    <name type="scientific">Ruthenibacterium lactatiformans</name>
    <dbReference type="NCBI Taxonomy" id="1550024"/>
    <lineage>
        <taxon>Bacteria</taxon>
        <taxon>Bacillati</taxon>
        <taxon>Bacillota</taxon>
        <taxon>Clostridia</taxon>
        <taxon>Eubacteriales</taxon>
        <taxon>Oscillospiraceae</taxon>
        <taxon>Ruthenibacterium</taxon>
    </lineage>
</organism>
<evidence type="ECO:0000256" key="1">
    <source>
        <dbReference type="SAM" id="Coils"/>
    </source>
</evidence>
<dbReference type="AlphaFoldDB" id="A0A0D8IZ84"/>
<dbReference type="EMBL" id="JXXK01000013">
    <property type="protein sequence ID" value="KJF39794.1"/>
    <property type="molecule type" value="Genomic_DNA"/>
</dbReference>
<proteinExistence type="predicted"/>
<reference evidence="3" key="1">
    <citation type="submission" date="2015-02" db="EMBL/GenBank/DDBJ databases">
        <title>A novel member of the family Ruminococcaceae isolated from human feces.</title>
        <authorList>
            <person name="Shkoporov A.N."/>
            <person name="Chaplin A.V."/>
            <person name="Motuzova O.V."/>
            <person name="Kafarskaia L.I."/>
            <person name="Khokhlova E.V."/>
            <person name="Efimov B.A."/>
        </authorList>
    </citation>
    <scope>NUCLEOTIDE SEQUENCE [LARGE SCALE GENOMIC DNA]</scope>
    <source>
        <strain evidence="3">585-1</strain>
    </source>
</reference>
<feature type="chain" id="PRO_5039277806" evidence="2">
    <location>
        <begin position="35"/>
        <end position="176"/>
    </location>
</feature>
<comment type="caution">
    <text evidence="3">The sequence shown here is derived from an EMBL/GenBank/DDBJ whole genome shotgun (WGS) entry which is preliminary data.</text>
</comment>
<sequence length="176" mass="19007">MKKNLFRSRLFLCAPAAFCLCAALLCACSAQGNAVPASVHEQALAQLKAQDAELQALTEQVAELKAALADAQRAAVLEDTRTEREKRLAADLYAHPELIPIEGTLGGTMRFSPDESAVRVLSTASYMPLVYAYAEDGHTAVNLLFRFENAADGALKWRCVAYDYGGGLTLLEPQAE</sequence>
<protein>
    <submittedName>
        <fullName evidence="3">Uncharacterized protein</fullName>
    </submittedName>
</protein>
<accession>A0A0D8IZ84</accession>
<dbReference type="Proteomes" id="UP000032483">
    <property type="component" value="Unassembled WGS sequence"/>
</dbReference>
<name>A0A0D8IZ84_9FIRM</name>
<feature type="signal peptide" evidence="2">
    <location>
        <begin position="1"/>
        <end position="34"/>
    </location>
</feature>
<dbReference type="PROSITE" id="PS51257">
    <property type="entry name" value="PROKAR_LIPOPROTEIN"/>
    <property type="match status" value="1"/>
</dbReference>
<keyword evidence="1" id="KW-0175">Coiled coil</keyword>
<dbReference type="GeneID" id="42857000"/>
<feature type="coiled-coil region" evidence="1">
    <location>
        <begin position="40"/>
        <end position="74"/>
    </location>
</feature>
<keyword evidence="2" id="KW-0732">Signal</keyword>
<evidence type="ECO:0000313" key="3">
    <source>
        <dbReference type="EMBL" id="KJF39794.1"/>
    </source>
</evidence>
<evidence type="ECO:0000313" key="4">
    <source>
        <dbReference type="Proteomes" id="UP000032483"/>
    </source>
</evidence>
<gene>
    <name evidence="3" type="ORF">TQ39_10445</name>
</gene>
<dbReference type="RefSeq" id="WP_050005475.1">
    <property type="nucleotide sequence ID" value="NZ_CAUDWH010000003.1"/>
</dbReference>
<keyword evidence="4" id="KW-1185">Reference proteome</keyword>
<evidence type="ECO:0000256" key="2">
    <source>
        <dbReference type="SAM" id="SignalP"/>
    </source>
</evidence>